<evidence type="ECO:0000313" key="1">
    <source>
        <dbReference type="EMBL" id="OLP74970.1"/>
    </source>
</evidence>
<organism evidence="1 2">
    <name type="scientific">Symbiodinium microadriaticum</name>
    <name type="common">Dinoflagellate</name>
    <name type="synonym">Zooxanthella microadriatica</name>
    <dbReference type="NCBI Taxonomy" id="2951"/>
    <lineage>
        <taxon>Eukaryota</taxon>
        <taxon>Sar</taxon>
        <taxon>Alveolata</taxon>
        <taxon>Dinophyceae</taxon>
        <taxon>Suessiales</taxon>
        <taxon>Symbiodiniaceae</taxon>
        <taxon>Symbiodinium</taxon>
    </lineage>
</organism>
<name>A0A1Q9BWK7_SYMMI</name>
<dbReference type="AlphaFoldDB" id="A0A1Q9BWK7"/>
<proteinExistence type="predicted"/>
<feature type="non-terminal residue" evidence="1">
    <location>
        <position position="84"/>
    </location>
</feature>
<dbReference type="Proteomes" id="UP000186817">
    <property type="component" value="Unassembled WGS sequence"/>
</dbReference>
<keyword evidence="2" id="KW-1185">Reference proteome</keyword>
<evidence type="ECO:0000313" key="2">
    <source>
        <dbReference type="Proteomes" id="UP000186817"/>
    </source>
</evidence>
<gene>
    <name evidence="1" type="ORF">AK812_SmicGene45325</name>
</gene>
<reference evidence="1 2" key="1">
    <citation type="submission" date="2016-02" db="EMBL/GenBank/DDBJ databases">
        <title>Genome analysis of coral dinoflagellate symbionts highlights evolutionary adaptations to a symbiotic lifestyle.</title>
        <authorList>
            <person name="Aranda M."/>
            <person name="Li Y."/>
            <person name="Liew Y.J."/>
            <person name="Baumgarten S."/>
            <person name="Simakov O."/>
            <person name="Wilson M."/>
            <person name="Piel J."/>
            <person name="Ashoor H."/>
            <person name="Bougouffa S."/>
            <person name="Bajic V.B."/>
            <person name="Ryu T."/>
            <person name="Ravasi T."/>
            <person name="Bayer T."/>
            <person name="Micklem G."/>
            <person name="Kim H."/>
            <person name="Bhak J."/>
            <person name="Lajeunesse T.C."/>
            <person name="Voolstra C.R."/>
        </authorList>
    </citation>
    <scope>NUCLEOTIDE SEQUENCE [LARGE SCALE GENOMIC DNA]</scope>
    <source>
        <strain evidence="1 2">CCMP2467</strain>
    </source>
</reference>
<protein>
    <submittedName>
        <fullName evidence="1">Uncharacterized protein</fullName>
    </submittedName>
</protein>
<dbReference type="EMBL" id="LSRX01002959">
    <property type="protein sequence ID" value="OLP74970.1"/>
    <property type="molecule type" value="Genomic_DNA"/>
</dbReference>
<comment type="caution">
    <text evidence="1">The sequence shown here is derived from an EMBL/GenBank/DDBJ whole genome shotgun (WGS) entry which is preliminary data.</text>
</comment>
<accession>A0A1Q9BWK7</accession>
<sequence>MTETCLPHFSILQLVPKIRPGRRSCLQPSSDTHLRNLILSATTSSSYALRAACRESLYLDTTAPEELLVGTRNGPSLHANSFLQ</sequence>